<dbReference type="RefSeq" id="WP_116020637.1">
    <property type="nucleotide sequence ID" value="NZ_QTTT01000001.1"/>
</dbReference>
<keyword evidence="1" id="KW-0812">Transmembrane</keyword>
<dbReference type="EMBL" id="QTTT01000001">
    <property type="protein sequence ID" value="REE94734.1"/>
    <property type="molecule type" value="Genomic_DNA"/>
</dbReference>
<accession>A0A3D9SQ82</accession>
<organism evidence="2 3">
    <name type="scientific">Thermomonospora umbrina</name>
    <dbReference type="NCBI Taxonomy" id="111806"/>
    <lineage>
        <taxon>Bacteria</taxon>
        <taxon>Bacillati</taxon>
        <taxon>Actinomycetota</taxon>
        <taxon>Actinomycetes</taxon>
        <taxon>Streptosporangiales</taxon>
        <taxon>Thermomonosporaceae</taxon>
        <taxon>Thermomonospora</taxon>
    </lineage>
</organism>
<feature type="transmembrane region" description="Helical" evidence="1">
    <location>
        <begin position="39"/>
        <end position="60"/>
    </location>
</feature>
<dbReference type="OrthoDB" id="3698947at2"/>
<evidence type="ECO:0000256" key="1">
    <source>
        <dbReference type="SAM" id="Phobius"/>
    </source>
</evidence>
<reference evidence="2 3" key="1">
    <citation type="submission" date="2018-08" db="EMBL/GenBank/DDBJ databases">
        <title>Sequencing the genomes of 1000 actinobacteria strains.</title>
        <authorList>
            <person name="Klenk H.-P."/>
        </authorList>
    </citation>
    <scope>NUCLEOTIDE SEQUENCE [LARGE SCALE GENOMIC DNA]</scope>
    <source>
        <strain evidence="2 3">DSM 43927</strain>
    </source>
</reference>
<name>A0A3D9SQ82_9ACTN</name>
<dbReference type="Proteomes" id="UP000256661">
    <property type="component" value="Unassembled WGS sequence"/>
</dbReference>
<dbReference type="AlphaFoldDB" id="A0A3D9SQ82"/>
<protein>
    <submittedName>
        <fullName evidence="2">Uncharacterized protein</fullName>
    </submittedName>
</protein>
<feature type="transmembrane region" description="Helical" evidence="1">
    <location>
        <begin position="12"/>
        <end position="33"/>
    </location>
</feature>
<sequence length="67" mass="7509">MSESEGPWQHPFQTAFRASLLLLGTVIALNLTVACLRPLLPWLIGMLVLAAVIWVVVAVVRLRRSQW</sequence>
<comment type="caution">
    <text evidence="2">The sequence shown here is derived from an EMBL/GenBank/DDBJ whole genome shotgun (WGS) entry which is preliminary data.</text>
</comment>
<keyword evidence="3" id="KW-1185">Reference proteome</keyword>
<gene>
    <name evidence="2" type="ORF">DFJ69_0084</name>
</gene>
<keyword evidence="1" id="KW-0472">Membrane</keyword>
<evidence type="ECO:0000313" key="3">
    <source>
        <dbReference type="Proteomes" id="UP000256661"/>
    </source>
</evidence>
<keyword evidence="1" id="KW-1133">Transmembrane helix</keyword>
<evidence type="ECO:0000313" key="2">
    <source>
        <dbReference type="EMBL" id="REE94734.1"/>
    </source>
</evidence>
<proteinExistence type="predicted"/>